<keyword evidence="1" id="KW-0472">Membrane</keyword>
<proteinExistence type="predicted"/>
<gene>
    <name evidence="3" type="ORF">EZH22_22995</name>
</gene>
<protein>
    <submittedName>
        <fullName evidence="3">Tripartite tricarboxylate transporter TctB family protein</fullName>
    </submittedName>
</protein>
<sequence>MSSPFRSALRSADLLSGVFFAGVGLGVTVISRNYELGSLARVGPGLFPMMLGILLTGIGVIIALRALPAQDEKNRVRLALRPVACLIGAVLVFMLLVERAGFAPAAFFSSALAMLASRDARPVKVLVVSTALTALSLATFILALGMPIRALAW</sequence>
<feature type="transmembrane region" description="Helical" evidence="1">
    <location>
        <begin position="46"/>
        <end position="66"/>
    </location>
</feature>
<feature type="transmembrane region" description="Helical" evidence="1">
    <location>
        <begin position="125"/>
        <end position="148"/>
    </location>
</feature>
<organism evidence="3 4">
    <name type="scientific">Xanthobacter dioxanivorans</name>
    <dbReference type="NCBI Taxonomy" id="2528964"/>
    <lineage>
        <taxon>Bacteria</taxon>
        <taxon>Pseudomonadati</taxon>
        <taxon>Pseudomonadota</taxon>
        <taxon>Alphaproteobacteria</taxon>
        <taxon>Hyphomicrobiales</taxon>
        <taxon>Xanthobacteraceae</taxon>
        <taxon>Xanthobacter</taxon>
    </lineage>
</organism>
<evidence type="ECO:0000256" key="1">
    <source>
        <dbReference type="SAM" id="Phobius"/>
    </source>
</evidence>
<keyword evidence="1" id="KW-1133">Transmembrane helix</keyword>
<reference evidence="3 4" key="1">
    <citation type="submission" date="2020-10" db="EMBL/GenBank/DDBJ databases">
        <title>Degradation of 1,4-Dioxane by Xanthobacter sp. YN2, via a Novel Group-2 Soluble Di-Iron Monooxygenase.</title>
        <authorList>
            <person name="Ma F."/>
            <person name="Wang Y."/>
            <person name="Yang J."/>
            <person name="Guo H."/>
            <person name="Su D."/>
            <person name="Yu L."/>
        </authorList>
    </citation>
    <scope>NUCLEOTIDE SEQUENCE [LARGE SCALE GENOMIC DNA]</scope>
    <source>
        <strain evidence="3 4">YN2</strain>
    </source>
</reference>
<feature type="transmembrane region" description="Helical" evidence="1">
    <location>
        <begin position="78"/>
        <end position="96"/>
    </location>
</feature>
<dbReference type="InterPro" id="IPR009936">
    <property type="entry name" value="DUF1468"/>
</dbReference>
<dbReference type="Proteomes" id="UP000596427">
    <property type="component" value="Chromosome"/>
</dbReference>
<keyword evidence="1" id="KW-0812">Transmembrane</keyword>
<feature type="transmembrane region" description="Helical" evidence="1">
    <location>
        <begin position="12"/>
        <end position="34"/>
    </location>
</feature>
<keyword evidence="4" id="KW-1185">Reference proteome</keyword>
<name>A0A974PLM2_9HYPH</name>
<dbReference type="EMBL" id="CP063362">
    <property type="protein sequence ID" value="QRG05867.1"/>
    <property type="molecule type" value="Genomic_DNA"/>
</dbReference>
<feature type="domain" description="DUF1468" evidence="2">
    <location>
        <begin position="15"/>
        <end position="147"/>
    </location>
</feature>
<dbReference type="Pfam" id="PF07331">
    <property type="entry name" value="TctB"/>
    <property type="match status" value="1"/>
</dbReference>
<dbReference type="RefSeq" id="WP_203192741.1">
    <property type="nucleotide sequence ID" value="NZ_CP063362.1"/>
</dbReference>
<accession>A0A974PLM2</accession>
<evidence type="ECO:0000313" key="4">
    <source>
        <dbReference type="Proteomes" id="UP000596427"/>
    </source>
</evidence>
<dbReference type="AlphaFoldDB" id="A0A974PLM2"/>
<dbReference type="KEGG" id="xdi:EZH22_22995"/>
<evidence type="ECO:0000259" key="2">
    <source>
        <dbReference type="Pfam" id="PF07331"/>
    </source>
</evidence>
<evidence type="ECO:0000313" key="3">
    <source>
        <dbReference type="EMBL" id="QRG05867.1"/>
    </source>
</evidence>